<reference evidence="1 2" key="1">
    <citation type="submission" date="2018-03" db="EMBL/GenBank/DDBJ databases">
        <title>Draft genome of Nitrosomonas supralitoralis APG5.</title>
        <authorList>
            <person name="Urakawa H."/>
            <person name="Lopez J.V."/>
        </authorList>
    </citation>
    <scope>NUCLEOTIDE SEQUENCE [LARGE SCALE GENOMIC DNA]</scope>
    <source>
        <strain evidence="1 2">APG5</strain>
    </source>
</reference>
<dbReference type="Proteomes" id="UP000241912">
    <property type="component" value="Unassembled WGS sequence"/>
</dbReference>
<accession>A0A2P7NW39</accession>
<keyword evidence="2" id="KW-1185">Reference proteome</keyword>
<dbReference type="EMBL" id="PXXU01000016">
    <property type="protein sequence ID" value="PSJ17649.1"/>
    <property type="molecule type" value="Genomic_DNA"/>
</dbReference>
<protein>
    <recommendedName>
        <fullName evidence="3">Zinc-finger domain-containing protein</fullName>
    </recommendedName>
</protein>
<evidence type="ECO:0008006" key="3">
    <source>
        <dbReference type="Google" id="ProtNLM"/>
    </source>
</evidence>
<evidence type="ECO:0000313" key="1">
    <source>
        <dbReference type="EMBL" id="PSJ17649.1"/>
    </source>
</evidence>
<sequence>MLNCKQASQLASRAMDEKLPLWKNIALKMHLILCRSCANFTWQLQFLRKASRRSKSNHSFLLTDEARQRITNTLKDNPAER</sequence>
<name>A0A2P7NW39_9PROT</name>
<organism evidence="1 2">
    <name type="scientific">Nitrosomonas supralitoralis</name>
    <dbReference type="NCBI Taxonomy" id="2116706"/>
    <lineage>
        <taxon>Bacteria</taxon>
        <taxon>Pseudomonadati</taxon>
        <taxon>Pseudomonadota</taxon>
        <taxon>Betaproteobacteria</taxon>
        <taxon>Nitrosomonadales</taxon>
        <taxon>Nitrosomonadaceae</taxon>
        <taxon>Nitrosomonas</taxon>
    </lineage>
</organism>
<gene>
    <name evidence="1" type="ORF">C7H79_07030</name>
</gene>
<comment type="caution">
    <text evidence="1">The sequence shown here is derived from an EMBL/GenBank/DDBJ whole genome shotgun (WGS) entry which is preliminary data.</text>
</comment>
<dbReference type="RefSeq" id="WP_106706582.1">
    <property type="nucleotide sequence ID" value="NZ_PXXU01000016.1"/>
</dbReference>
<dbReference type="AlphaFoldDB" id="A0A2P7NW39"/>
<evidence type="ECO:0000313" key="2">
    <source>
        <dbReference type="Proteomes" id="UP000241912"/>
    </source>
</evidence>
<proteinExistence type="predicted"/>